<dbReference type="EMBL" id="JXKM01000002">
    <property type="protein sequence ID" value="OJG37024.1"/>
    <property type="molecule type" value="Genomic_DNA"/>
</dbReference>
<dbReference type="SMART" id="SM01266">
    <property type="entry name" value="Mac"/>
    <property type="match status" value="1"/>
</dbReference>
<protein>
    <recommendedName>
        <fullName evidence="5">Acetyltransferase</fullName>
        <ecNumber evidence="5">2.3.1.-</ecNumber>
    </recommendedName>
</protein>
<keyword evidence="2 5" id="KW-0808">Transferase</keyword>
<dbReference type="FunFam" id="2.160.10.10:FF:000025">
    <property type="entry name" value="Hexapeptide-repeat containing-acetyltransferase"/>
    <property type="match status" value="1"/>
</dbReference>
<dbReference type="Proteomes" id="UP000183700">
    <property type="component" value="Unassembled WGS sequence"/>
</dbReference>
<dbReference type="Pfam" id="PF00132">
    <property type="entry name" value="Hexapep"/>
    <property type="match status" value="1"/>
</dbReference>
<dbReference type="CDD" id="cd03357">
    <property type="entry name" value="LbH_MAT_GAT"/>
    <property type="match status" value="1"/>
</dbReference>
<evidence type="ECO:0000256" key="5">
    <source>
        <dbReference type="RuleBase" id="RU367021"/>
    </source>
</evidence>
<dbReference type="InterPro" id="IPR011004">
    <property type="entry name" value="Trimer_LpxA-like_sf"/>
</dbReference>
<dbReference type="PANTHER" id="PTHR43017:SF1">
    <property type="entry name" value="ACETYLTRANSFERASE YJL218W-RELATED"/>
    <property type="match status" value="1"/>
</dbReference>
<sequence>MNELLGFEASKSGEMYNDLATVFMRARQRAVKLTQQYNRLYGEDEEKRMAVLNDLLGSVGETIFFEPDFRCEFGKNIHIGDRFYANFDCILLDGGEIFIGDDVLFGPRVGIFTTNHAIDATEQAAGGCYSKNVTIGDDVWLGANVTINQGVTIGKNTIVGSGSVVTKSLPESVIAVGNPCRVLREITEKIKRTTFSARSNFLNGFEQTLVPFYGKLTFEWSGDQWQITVIRLTKIGHMKRLRR</sequence>
<keyword evidence="3" id="KW-0677">Repeat</keyword>
<organism evidence="7 8">
    <name type="scientific">Enterococcus devriesei</name>
    <dbReference type="NCBI Taxonomy" id="319970"/>
    <lineage>
        <taxon>Bacteria</taxon>
        <taxon>Bacillati</taxon>
        <taxon>Bacillota</taxon>
        <taxon>Bacilli</taxon>
        <taxon>Lactobacillales</taxon>
        <taxon>Enterococcaceae</taxon>
        <taxon>Enterococcus</taxon>
    </lineage>
</organism>
<dbReference type="STRING" id="319970.RV00_GL001469"/>
<name>A0A1L8SYR9_9ENTE</name>
<evidence type="ECO:0000256" key="3">
    <source>
        <dbReference type="ARBA" id="ARBA00022737"/>
    </source>
</evidence>
<dbReference type="Pfam" id="PF12464">
    <property type="entry name" value="Mac"/>
    <property type="match status" value="1"/>
</dbReference>
<evidence type="ECO:0000256" key="1">
    <source>
        <dbReference type="ARBA" id="ARBA00007274"/>
    </source>
</evidence>
<dbReference type="InterPro" id="IPR001451">
    <property type="entry name" value="Hexapep"/>
</dbReference>
<proteinExistence type="inferred from homology"/>
<keyword evidence="4 5" id="KW-0012">Acyltransferase</keyword>
<dbReference type="InterPro" id="IPR024688">
    <property type="entry name" value="Mac_dom"/>
</dbReference>
<keyword evidence="8" id="KW-1185">Reference proteome</keyword>
<feature type="domain" description="Maltose/galactoside acetyltransferase" evidence="6">
    <location>
        <begin position="7"/>
        <end position="61"/>
    </location>
</feature>
<reference evidence="7 8" key="1">
    <citation type="submission" date="2014-12" db="EMBL/GenBank/DDBJ databases">
        <title>Draft genome sequences of 29 type strains of Enterococci.</title>
        <authorList>
            <person name="Zhong Z."/>
            <person name="Sun Z."/>
            <person name="Liu W."/>
            <person name="Zhang W."/>
            <person name="Zhang H."/>
        </authorList>
    </citation>
    <scope>NUCLEOTIDE SEQUENCE [LARGE SCALE GENOMIC DNA]</scope>
    <source>
        <strain evidence="7 8">DSM 22802</strain>
    </source>
</reference>
<dbReference type="EC" id="2.3.1.-" evidence="5"/>
<dbReference type="OrthoDB" id="9812571at2"/>
<dbReference type="PROSITE" id="PS00101">
    <property type="entry name" value="HEXAPEP_TRANSFERASES"/>
    <property type="match status" value="1"/>
</dbReference>
<dbReference type="PANTHER" id="PTHR43017">
    <property type="entry name" value="GALACTOSIDE O-ACETYLTRANSFERASE"/>
    <property type="match status" value="1"/>
</dbReference>
<evidence type="ECO:0000259" key="6">
    <source>
        <dbReference type="SMART" id="SM01266"/>
    </source>
</evidence>
<dbReference type="InterPro" id="IPR018357">
    <property type="entry name" value="Hexapep_transf_CS"/>
</dbReference>
<gene>
    <name evidence="7" type="ORF">RV00_GL001469</name>
</gene>
<evidence type="ECO:0000313" key="8">
    <source>
        <dbReference type="Proteomes" id="UP000183700"/>
    </source>
</evidence>
<accession>A0A1L8SYR9</accession>
<evidence type="ECO:0000256" key="2">
    <source>
        <dbReference type="ARBA" id="ARBA00022679"/>
    </source>
</evidence>
<dbReference type="InterPro" id="IPR039369">
    <property type="entry name" value="LacA-like"/>
</dbReference>
<comment type="caution">
    <text evidence="7">The sequence shown here is derived from an EMBL/GenBank/DDBJ whole genome shotgun (WGS) entry which is preliminary data.</text>
</comment>
<evidence type="ECO:0000313" key="7">
    <source>
        <dbReference type="EMBL" id="OJG37024.1"/>
    </source>
</evidence>
<evidence type="ECO:0000256" key="4">
    <source>
        <dbReference type="ARBA" id="ARBA00023315"/>
    </source>
</evidence>
<dbReference type="RefSeq" id="WP_071861436.1">
    <property type="nucleotide sequence ID" value="NZ_JBHLVS010000012.1"/>
</dbReference>
<dbReference type="Gene3D" id="2.160.10.10">
    <property type="entry name" value="Hexapeptide repeat proteins"/>
    <property type="match status" value="1"/>
</dbReference>
<dbReference type="AlphaFoldDB" id="A0A1L8SYR9"/>
<dbReference type="SUPFAM" id="SSF51161">
    <property type="entry name" value="Trimeric LpxA-like enzymes"/>
    <property type="match status" value="1"/>
</dbReference>
<comment type="similarity">
    <text evidence="1 5">Belongs to the transferase hexapeptide repeat family.</text>
</comment>
<dbReference type="GO" id="GO:0008870">
    <property type="term" value="F:galactoside O-acetyltransferase activity"/>
    <property type="evidence" value="ECO:0007669"/>
    <property type="project" value="TreeGrafter"/>
</dbReference>